<dbReference type="GO" id="GO:0005634">
    <property type="term" value="C:nucleus"/>
    <property type="evidence" value="ECO:0007669"/>
    <property type="project" value="UniProtKB-SubCell"/>
</dbReference>
<dbReference type="PROSITE" id="PS50803">
    <property type="entry name" value="OAR"/>
    <property type="match status" value="1"/>
</dbReference>
<dbReference type="SUPFAM" id="SSF46689">
    <property type="entry name" value="Homeodomain-like"/>
    <property type="match status" value="1"/>
</dbReference>
<comment type="similarity">
    <text evidence="2">Belongs to the paired homeobox family.</text>
</comment>
<reference evidence="11 12" key="1">
    <citation type="submission" date="2024-01" db="EMBL/GenBank/DDBJ databases">
        <title>The genome of the rayed Mediterranean limpet Patella caerulea (Linnaeus, 1758).</title>
        <authorList>
            <person name="Anh-Thu Weber A."/>
            <person name="Halstead-Nussloch G."/>
        </authorList>
    </citation>
    <scope>NUCLEOTIDE SEQUENCE [LARGE SCALE GENOMIC DNA]</scope>
    <source>
        <strain evidence="11">AATW-2023a</strain>
        <tissue evidence="11">Whole specimen</tissue>
    </source>
</reference>
<evidence type="ECO:0000256" key="7">
    <source>
        <dbReference type="RuleBase" id="RU000682"/>
    </source>
</evidence>
<dbReference type="Gene3D" id="1.10.10.60">
    <property type="entry name" value="Homeodomain-like"/>
    <property type="match status" value="1"/>
</dbReference>
<feature type="domain" description="OAR" evidence="10">
    <location>
        <begin position="382"/>
        <end position="395"/>
    </location>
</feature>
<dbReference type="PANTHER" id="PTHR46639">
    <property type="entry name" value="DIENCEPHALON/MESENCEPHALON HOMEOBOX PROTEIN 1"/>
    <property type="match status" value="1"/>
</dbReference>
<feature type="region of interest" description="Disordered" evidence="8">
    <location>
        <begin position="349"/>
        <end position="376"/>
    </location>
</feature>
<name>A0AAN8J918_PATCE</name>
<feature type="domain" description="Homeobox" evidence="9">
    <location>
        <begin position="70"/>
        <end position="130"/>
    </location>
</feature>
<evidence type="ECO:0000259" key="10">
    <source>
        <dbReference type="PROSITE" id="PS50803"/>
    </source>
</evidence>
<keyword evidence="12" id="KW-1185">Reference proteome</keyword>
<dbReference type="InterPro" id="IPR009057">
    <property type="entry name" value="Homeodomain-like_sf"/>
</dbReference>
<protein>
    <submittedName>
        <fullName evidence="11">Uncharacterized protein</fullName>
    </submittedName>
</protein>
<dbReference type="GO" id="GO:0000977">
    <property type="term" value="F:RNA polymerase II transcription regulatory region sequence-specific DNA binding"/>
    <property type="evidence" value="ECO:0007669"/>
    <property type="project" value="TreeGrafter"/>
</dbReference>
<evidence type="ECO:0000256" key="8">
    <source>
        <dbReference type="SAM" id="MobiDB-lite"/>
    </source>
</evidence>
<dbReference type="EMBL" id="JAZGQO010000014">
    <property type="protein sequence ID" value="KAK6171621.1"/>
    <property type="molecule type" value="Genomic_DNA"/>
</dbReference>
<dbReference type="InterPro" id="IPR001356">
    <property type="entry name" value="HD"/>
</dbReference>
<evidence type="ECO:0000256" key="1">
    <source>
        <dbReference type="ARBA" id="ARBA00004123"/>
    </source>
</evidence>
<comment type="subcellular location">
    <subcellularLocation>
        <location evidence="1 6 7">Nucleus</location>
    </subcellularLocation>
</comment>
<dbReference type="CDD" id="cd00086">
    <property type="entry name" value="homeodomain"/>
    <property type="match status" value="1"/>
</dbReference>
<dbReference type="PROSITE" id="PS50071">
    <property type="entry name" value="HOMEOBOX_2"/>
    <property type="match status" value="1"/>
</dbReference>
<dbReference type="Proteomes" id="UP001347796">
    <property type="component" value="Unassembled WGS sequence"/>
</dbReference>
<keyword evidence="5 6" id="KW-0539">Nucleus</keyword>
<dbReference type="InterPro" id="IPR003654">
    <property type="entry name" value="OAR_dom"/>
</dbReference>
<evidence type="ECO:0000259" key="9">
    <source>
        <dbReference type="PROSITE" id="PS50071"/>
    </source>
</evidence>
<dbReference type="SMART" id="SM00389">
    <property type="entry name" value="HOX"/>
    <property type="match status" value="1"/>
</dbReference>
<dbReference type="AlphaFoldDB" id="A0AAN8J918"/>
<dbReference type="GO" id="GO:0000981">
    <property type="term" value="F:DNA-binding transcription factor activity, RNA polymerase II-specific"/>
    <property type="evidence" value="ECO:0007669"/>
    <property type="project" value="InterPro"/>
</dbReference>
<dbReference type="InterPro" id="IPR017970">
    <property type="entry name" value="Homeobox_CS"/>
</dbReference>
<feature type="region of interest" description="Disordered" evidence="8">
    <location>
        <begin position="129"/>
        <end position="230"/>
    </location>
</feature>
<evidence type="ECO:0000256" key="5">
    <source>
        <dbReference type="ARBA" id="ARBA00023242"/>
    </source>
</evidence>
<evidence type="ECO:0000313" key="12">
    <source>
        <dbReference type="Proteomes" id="UP001347796"/>
    </source>
</evidence>
<accession>A0AAN8J918</accession>
<sequence length="403" mass="44444">MQNYGGFGLQLPHPQTMFGLPHSQSSMNQPLYLGGQFPGGHPGLPPTVQTFGLAERLADIILEARYGAHRKQRRSRTAFTNQQLAALEKTFGKTHYPDVVMRERLAMMTNLPEARIQVWFKNRRAKFRKKQRASKKREDGDDTEGTSETTDVGKDEAGCSDHGSGELASNESPCGILSEPEDNDMTDDNNLSVDVESIEGSHDEESPCGKATNPVGLIQREPEIKNTDERCKLDENVYGDKSASPSSPIPHLSCSSPSYSYNNKATESGAQRSPVPYQYSVSQLGMFNFQQQALASAMLQKQIQFQQSSVLPQMPLFHFPTNGASQLNSWPSYYPPTTVPESTQSSVSRPEHIRIPPPAHAPPISSPIGSPSSTTKDAILNSSIENLRYRARQHAASLGLYEH</sequence>
<dbReference type="FunFam" id="1.10.10.60:FF:000551">
    <property type="entry name" value="Predicted protein"/>
    <property type="match status" value="1"/>
</dbReference>
<evidence type="ECO:0000313" key="11">
    <source>
        <dbReference type="EMBL" id="KAK6171621.1"/>
    </source>
</evidence>
<feature type="DNA-binding region" description="Homeobox" evidence="6">
    <location>
        <begin position="72"/>
        <end position="131"/>
    </location>
</feature>
<dbReference type="PROSITE" id="PS00027">
    <property type="entry name" value="HOMEOBOX_1"/>
    <property type="match status" value="1"/>
</dbReference>
<feature type="compositionally biased region" description="Basic and acidic residues" evidence="8">
    <location>
        <begin position="220"/>
        <end position="230"/>
    </location>
</feature>
<comment type="caution">
    <text evidence="11">The sequence shown here is derived from an EMBL/GenBank/DDBJ whole genome shotgun (WGS) entry which is preliminary data.</text>
</comment>
<dbReference type="PANTHER" id="PTHR46639:SF4">
    <property type="entry name" value="DIENCEPHALON_MESENCEPHALON HOMEOBOX PROTEIN 1-B-LIKE"/>
    <property type="match status" value="1"/>
</dbReference>
<keyword evidence="4 6" id="KW-0371">Homeobox</keyword>
<organism evidence="11 12">
    <name type="scientific">Patella caerulea</name>
    <name type="common">Rayed Mediterranean limpet</name>
    <dbReference type="NCBI Taxonomy" id="87958"/>
    <lineage>
        <taxon>Eukaryota</taxon>
        <taxon>Metazoa</taxon>
        <taxon>Spiralia</taxon>
        <taxon>Lophotrochozoa</taxon>
        <taxon>Mollusca</taxon>
        <taxon>Gastropoda</taxon>
        <taxon>Patellogastropoda</taxon>
        <taxon>Patelloidea</taxon>
        <taxon>Patellidae</taxon>
        <taxon>Patella</taxon>
    </lineage>
</organism>
<evidence type="ECO:0000256" key="2">
    <source>
        <dbReference type="ARBA" id="ARBA00005733"/>
    </source>
</evidence>
<dbReference type="InterPro" id="IPR052488">
    <property type="entry name" value="DMBX_homeobox"/>
</dbReference>
<evidence type="ECO:0000256" key="6">
    <source>
        <dbReference type="PROSITE-ProRule" id="PRU00108"/>
    </source>
</evidence>
<evidence type="ECO:0000256" key="3">
    <source>
        <dbReference type="ARBA" id="ARBA00023125"/>
    </source>
</evidence>
<dbReference type="Pfam" id="PF00046">
    <property type="entry name" value="Homeodomain"/>
    <property type="match status" value="1"/>
</dbReference>
<feature type="compositionally biased region" description="Pro residues" evidence="8">
    <location>
        <begin position="355"/>
        <end position="365"/>
    </location>
</feature>
<proteinExistence type="inferred from homology"/>
<keyword evidence="3 6" id="KW-0238">DNA-binding</keyword>
<gene>
    <name evidence="11" type="ORF">SNE40_019770</name>
</gene>
<evidence type="ECO:0000256" key="4">
    <source>
        <dbReference type="ARBA" id="ARBA00023155"/>
    </source>
</evidence>